<dbReference type="Proteomes" id="UP000194474">
    <property type="component" value="Unassembled WGS sequence"/>
</dbReference>
<organism evidence="9 10">
    <name type="scientific">Devosia lucknowensis</name>
    <dbReference type="NCBI Taxonomy" id="1096929"/>
    <lineage>
        <taxon>Bacteria</taxon>
        <taxon>Pseudomonadati</taxon>
        <taxon>Pseudomonadota</taxon>
        <taxon>Alphaproteobacteria</taxon>
        <taxon>Hyphomicrobiales</taxon>
        <taxon>Devosiaceae</taxon>
        <taxon>Devosia</taxon>
    </lineage>
</organism>
<reference evidence="10" key="1">
    <citation type="submission" date="2017-04" db="EMBL/GenBank/DDBJ databases">
        <authorList>
            <person name="Varghese N."/>
            <person name="Submissions S."/>
        </authorList>
    </citation>
    <scope>NUCLEOTIDE SEQUENCE [LARGE SCALE GENOMIC DNA]</scope>
</reference>
<feature type="domain" description="PpiC" evidence="8">
    <location>
        <begin position="247"/>
        <end position="363"/>
    </location>
</feature>
<dbReference type="PANTHER" id="PTHR47529:SF1">
    <property type="entry name" value="PERIPLASMIC CHAPERONE PPID"/>
    <property type="match status" value="1"/>
</dbReference>
<sequence>MLDGLRGFAKSWPGKIMGAFLLVGVAGFGINNVIVDLGSNTVARVGNEEINSREFLRAYQSQAGAIAQQMGSMPTASQAEAMGIPTAVLLALSEGAALDTLADQFNLGVSEAKLAQMLRQDPSFGGTLGTFDASRFTQVLQSAGWTEAEYFAARAKEARRDQLVQSLFAKTNMPAVASSLISDYATAARTIDYITLSATSIEAPAAPTEEELAAYLAEHQAEFRTVETRQVKLLDLSLASLAATKTVSEDEIVAEYEARKESLTTPERRTIEQVALGTPELVSQFETGLADGTDFGTLIAEAGLTPSTIGTLAQSEVTDSTLASTAFGLEEDGYAVIDGVGGKRAIHIVEIEPAREPTLEEARADIVQRLGQAQARTEINDVLDQIEELRAAFQPIEQIAERFGLPVYDAAVTAGGSELSVLPNLAAEDYSRVAQAIFAASQDRLIPAIPLAGNAHVWFDLEEIAPARDQTLDEVRDEVEAALIEERTNDALLAKSEEIVGRLDAGEALADIGFEINALPQISSPFTRFGSDDGLVDATLAAAVFAGGPDHAGHAVTEAGDVVVFQVVDAAATATPLEQTAIDNLNADTRAGLRSEFVSAVRDDAGLRINQQALNQLLVNNFGQ</sequence>
<accession>A0A1Y6EQE1</accession>
<name>A0A1Y6EQE1_9HYPH</name>
<keyword evidence="10" id="KW-1185">Reference proteome</keyword>
<dbReference type="InterPro" id="IPR052029">
    <property type="entry name" value="PpiD_chaperone"/>
</dbReference>
<dbReference type="InterPro" id="IPR000297">
    <property type="entry name" value="PPIase_PpiC"/>
</dbReference>
<dbReference type="AlphaFoldDB" id="A0A1Y6EQE1"/>
<protein>
    <submittedName>
        <fullName evidence="9">Peptidyl-prolyl cis-trans isomerase D</fullName>
    </submittedName>
</protein>
<dbReference type="OrthoDB" id="9768393at2"/>
<dbReference type="Pfam" id="PF13624">
    <property type="entry name" value="SurA_N_3"/>
    <property type="match status" value="1"/>
</dbReference>
<keyword evidence="6" id="KW-0143">Chaperone</keyword>
<dbReference type="RefSeq" id="WP_086469388.1">
    <property type="nucleotide sequence ID" value="NZ_FXWK01000001.1"/>
</dbReference>
<evidence type="ECO:0000256" key="7">
    <source>
        <dbReference type="ARBA" id="ARBA00038408"/>
    </source>
</evidence>
<evidence type="ECO:0000256" key="4">
    <source>
        <dbReference type="ARBA" id="ARBA00022989"/>
    </source>
</evidence>
<evidence type="ECO:0000256" key="2">
    <source>
        <dbReference type="ARBA" id="ARBA00022475"/>
    </source>
</evidence>
<dbReference type="EMBL" id="FXWK01000001">
    <property type="protein sequence ID" value="SMQ64556.1"/>
    <property type="molecule type" value="Genomic_DNA"/>
</dbReference>
<comment type="subcellular location">
    <subcellularLocation>
        <location evidence="1">Cell membrane</location>
        <topology evidence="1">Single-pass type II membrane protein</topology>
    </subcellularLocation>
</comment>
<dbReference type="GO" id="GO:0003755">
    <property type="term" value="F:peptidyl-prolyl cis-trans isomerase activity"/>
    <property type="evidence" value="ECO:0007669"/>
    <property type="project" value="InterPro"/>
</dbReference>
<keyword evidence="5" id="KW-0472">Membrane</keyword>
<comment type="similarity">
    <text evidence="7">Belongs to the PpiD chaperone family.</text>
</comment>
<dbReference type="InterPro" id="IPR027304">
    <property type="entry name" value="Trigger_fact/SurA_dom_sf"/>
</dbReference>
<evidence type="ECO:0000256" key="6">
    <source>
        <dbReference type="ARBA" id="ARBA00023186"/>
    </source>
</evidence>
<keyword evidence="9" id="KW-0413">Isomerase</keyword>
<evidence type="ECO:0000313" key="10">
    <source>
        <dbReference type="Proteomes" id="UP000194474"/>
    </source>
</evidence>
<dbReference type="SUPFAM" id="SSF109998">
    <property type="entry name" value="Triger factor/SurA peptide-binding domain-like"/>
    <property type="match status" value="1"/>
</dbReference>
<proteinExistence type="inferred from homology"/>
<evidence type="ECO:0000256" key="3">
    <source>
        <dbReference type="ARBA" id="ARBA00022692"/>
    </source>
</evidence>
<evidence type="ECO:0000313" key="9">
    <source>
        <dbReference type="EMBL" id="SMQ64556.1"/>
    </source>
</evidence>
<keyword evidence="4" id="KW-1133">Transmembrane helix</keyword>
<evidence type="ECO:0000259" key="8">
    <source>
        <dbReference type="Pfam" id="PF13145"/>
    </source>
</evidence>
<keyword evidence="3" id="KW-0812">Transmembrane</keyword>
<evidence type="ECO:0000256" key="1">
    <source>
        <dbReference type="ARBA" id="ARBA00004401"/>
    </source>
</evidence>
<evidence type="ECO:0000256" key="5">
    <source>
        <dbReference type="ARBA" id="ARBA00023136"/>
    </source>
</evidence>
<dbReference type="GO" id="GO:0005886">
    <property type="term" value="C:plasma membrane"/>
    <property type="evidence" value="ECO:0007669"/>
    <property type="project" value="UniProtKB-SubCell"/>
</dbReference>
<dbReference type="PANTHER" id="PTHR47529">
    <property type="entry name" value="PEPTIDYL-PROLYL CIS-TRANS ISOMERASE D"/>
    <property type="match status" value="1"/>
</dbReference>
<keyword evidence="2" id="KW-1003">Cell membrane</keyword>
<dbReference type="Pfam" id="PF13145">
    <property type="entry name" value="Rotamase_2"/>
    <property type="match status" value="1"/>
</dbReference>
<gene>
    <name evidence="9" type="ORF">SAMN06295905_1006</name>
</gene>